<proteinExistence type="predicted"/>
<dbReference type="EMBL" id="VSRR010136554">
    <property type="protein sequence ID" value="MPD03534.1"/>
    <property type="molecule type" value="Genomic_DNA"/>
</dbReference>
<feature type="compositionally biased region" description="Basic residues" evidence="1">
    <location>
        <begin position="28"/>
        <end position="37"/>
    </location>
</feature>
<evidence type="ECO:0000256" key="1">
    <source>
        <dbReference type="SAM" id="MobiDB-lite"/>
    </source>
</evidence>
<evidence type="ECO:0000313" key="3">
    <source>
        <dbReference type="Proteomes" id="UP000324222"/>
    </source>
</evidence>
<organism evidence="2 3">
    <name type="scientific">Portunus trituberculatus</name>
    <name type="common">Swimming crab</name>
    <name type="synonym">Neptunus trituberculatus</name>
    <dbReference type="NCBI Taxonomy" id="210409"/>
    <lineage>
        <taxon>Eukaryota</taxon>
        <taxon>Metazoa</taxon>
        <taxon>Ecdysozoa</taxon>
        <taxon>Arthropoda</taxon>
        <taxon>Crustacea</taxon>
        <taxon>Multicrustacea</taxon>
        <taxon>Malacostraca</taxon>
        <taxon>Eumalacostraca</taxon>
        <taxon>Eucarida</taxon>
        <taxon>Decapoda</taxon>
        <taxon>Pleocyemata</taxon>
        <taxon>Brachyura</taxon>
        <taxon>Eubrachyura</taxon>
        <taxon>Portunoidea</taxon>
        <taxon>Portunidae</taxon>
        <taxon>Portuninae</taxon>
        <taxon>Portunus</taxon>
    </lineage>
</organism>
<keyword evidence="3" id="KW-1185">Reference proteome</keyword>
<reference evidence="2 3" key="1">
    <citation type="submission" date="2019-05" db="EMBL/GenBank/DDBJ databases">
        <title>Another draft genome of Portunus trituberculatus and its Hox gene families provides insights of decapod evolution.</title>
        <authorList>
            <person name="Jeong J.-H."/>
            <person name="Song I."/>
            <person name="Kim S."/>
            <person name="Choi T."/>
            <person name="Kim D."/>
            <person name="Ryu S."/>
            <person name="Kim W."/>
        </authorList>
    </citation>
    <scope>NUCLEOTIDE SEQUENCE [LARGE SCALE GENOMIC DNA]</scope>
    <source>
        <tissue evidence="2">Muscle</tissue>
    </source>
</reference>
<protein>
    <submittedName>
        <fullName evidence="2">Uncharacterized protein</fullName>
    </submittedName>
</protein>
<evidence type="ECO:0000313" key="2">
    <source>
        <dbReference type="EMBL" id="MPD03534.1"/>
    </source>
</evidence>
<name>A0A5B7KA58_PORTR</name>
<sequence length="136" mass="15555">MKDGEEKTWEDGKERELRKNLSEDEHRGRKRGKKRGRKGGKFYTVWLVTKQPLGVTFLRGMLVEEECAQKGRMGVEGINTRTPLESRVEVSDNTLPREESCKVNSKLSGGRDKLATRLRHSLRIGEGCLCRVQLLN</sequence>
<dbReference type="Proteomes" id="UP000324222">
    <property type="component" value="Unassembled WGS sequence"/>
</dbReference>
<feature type="region of interest" description="Disordered" evidence="1">
    <location>
        <begin position="1"/>
        <end position="37"/>
    </location>
</feature>
<comment type="caution">
    <text evidence="2">The sequence shown here is derived from an EMBL/GenBank/DDBJ whole genome shotgun (WGS) entry which is preliminary data.</text>
</comment>
<feature type="compositionally biased region" description="Basic and acidic residues" evidence="1">
    <location>
        <begin position="1"/>
        <end position="27"/>
    </location>
</feature>
<accession>A0A5B7KA58</accession>
<gene>
    <name evidence="2" type="ORF">E2C01_099175</name>
</gene>
<dbReference type="AlphaFoldDB" id="A0A5B7KA58"/>